<reference evidence="1 2" key="1">
    <citation type="journal article" date="2014" name="PLoS Genet.">
        <title>Phylogenetically driven sequencing of extremely halophilic archaea reveals strategies for static and dynamic osmo-response.</title>
        <authorList>
            <person name="Becker E.A."/>
            <person name="Seitzer P.M."/>
            <person name="Tritt A."/>
            <person name="Larsen D."/>
            <person name="Krusor M."/>
            <person name="Yao A.I."/>
            <person name="Wu D."/>
            <person name="Madern D."/>
            <person name="Eisen J.A."/>
            <person name="Darling A.E."/>
            <person name="Facciotti M.T."/>
        </authorList>
    </citation>
    <scope>NUCLEOTIDE SEQUENCE [LARGE SCALE GENOMIC DNA]</scope>
    <source>
        <strain evidence="1 2">2-9-1</strain>
    </source>
</reference>
<accession>M0CJR1</accession>
<comment type="caution">
    <text evidence="1">The sequence shown here is derived from an EMBL/GenBank/DDBJ whole genome shotgun (WGS) entry which is preliminary data.</text>
</comment>
<proteinExistence type="predicted"/>
<dbReference type="AlphaFoldDB" id="M0CJR1"/>
<keyword evidence="2" id="KW-1185">Reference proteome</keyword>
<evidence type="ECO:0008006" key="3">
    <source>
        <dbReference type="Google" id="ProtNLM"/>
    </source>
</evidence>
<dbReference type="EMBL" id="AOIU01000033">
    <property type="protein sequence ID" value="ELZ23500.1"/>
    <property type="molecule type" value="Genomic_DNA"/>
</dbReference>
<dbReference type="RefSeq" id="WP_006884579.1">
    <property type="nucleotide sequence ID" value="NZ_AOIU01000033.1"/>
</dbReference>
<dbReference type="OrthoDB" id="381677at2157"/>
<protein>
    <recommendedName>
        <fullName evidence="3">Small CPxCG-related zinc finger protein</fullName>
    </recommendedName>
</protein>
<gene>
    <name evidence="1" type="ORF">C475_14543</name>
</gene>
<evidence type="ECO:0000313" key="2">
    <source>
        <dbReference type="Proteomes" id="UP000011626"/>
    </source>
</evidence>
<evidence type="ECO:0000313" key="1">
    <source>
        <dbReference type="EMBL" id="ELZ23500.1"/>
    </source>
</evidence>
<sequence>MIKRLLAWWLERRRLVECPYCGEESDAMEYEHEPCGTGLHTYQCPNCEELIA</sequence>
<name>M0CJR1_9EURY</name>
<organism evidence="1 2">
    <name type="scientific">Halosimplex carlsbadense 2-9-1</name>
    <dbReference type="NCBI Taxonomy" id="797114"/>
    <lineage>
        <taxon>Archaea</taxon>
        <taxon>Methanobacteriati</taxon>
        <taxon>Methanobacteriota</taxon>
        <taxon>Stenosarchaea group</taxon>
        <taxon>Halobacteria</taxon>
        <taxon>Halobacteriales</taxon>
        <taxon>Haloarculaceae</taxon>
        <taxon>Halosimplex</taxon>
    </lineage>
</organism>
<dbReference type="Proteomes" id="UP000011626">
    <property type="component" value="Unassembled WGS sequence"/>
</dbReference>